<feature type="compositionally biased region" description="Basic and acidic residues" evidence="1">
    <location>
        <begin position="142"/>
        <end position="154"/>
    </location>
</feature>
<dbReference type="AlphaFoldDB" id="W9YKQ7"/>
<dbReference type="GeneID" id="19156770"/>
<evidence type="ECO:0000313" key="2">
    <source>
        <dbReference type="EMBL" id="EXJ93477.1"/>
    </source>
</evidence>
<dbReference type="RefSeq" id="XP_007720971.1">
    <property type="nucleotide sequence ID" value="XM_007722781.1"/>
</dbReference>
<protein>
    <submittedName>
        <fullName evidence="2">Uncharacterized protein</fullName>
    </submittedName>
</protein>
<name>W9YKQ7_9EURO</name>
<reference evidence="2 3" key="1">
    <citation type="submission" date="2013-03" db="EMBL/GenBank/DDBJ databases">
        <title>The Genome Sequence of Capronia coronata CBS 617.96.</title>
        <authorList>
            <consortium name="The Broad Institute Genomics Platform"/>
            <person name="Cuomo C."/>
            <person name="de Hoog S."/>
            <person name="Gorbushina A."/>
            <person name="Walker B."/>
            <person name="Young S.K."/>
            <person name="Zeng Q."/>
            <person name="Gargeya S."/>
            <person name="Fitzgerald M."/>
            <person name="Haas B."/>
            <person name="Abouelleil A."/>
            <person name="Allen A.W."/>
            <person name="Alvarado L."/>
            <person name="Arachchi H.M."/>
            <person name="Berlin A.M."/>
            <person name="Chapman S.B."/>
            <person name="Gainer-Dewar J."/>
            <person name="Goldberg J."/>
            <person name="Griggs A."/>
            <person name="Gujja S."/>
            <person name="Hansen M."/>
            <person name="Howarth C."/>
            <person name="Imamovic A."/>
            <person name="Ireland A."/>
            <person name="Larimer J."/>
            <person name="McCowan C."/>
            <person name="Murphy C."/>
            <person name="Pearson M."/>
            <person name="Poon T.W."/>
            <person name="Priest M."/>
            <person name="Roberts A."/>
            <person name="Saif S."/>
            <person name="Shea T."/>
            <person name="Sisk P."/>
            <person name="Sykes S."/>
            <person name="Wortman J."/>
            <person name="Nusbaum C."/>
            <person name="Birren B."/>
        </authorList>
    </citation>
    <scope>NUCLEOTIDE SEQUENCE [LARGE SCALE GENOMIC DNA]</scope>
    <source>
        <strain evidence="2 3">CBS 617.96</strain>
    </source>
</reference>
<feature type="compositionally biased region" description="Polar residues" evidence="1">
    <location>
        <begin position="310"/>
        <end position="320"/>
    </location>
</feature>
<dbReference type="STRING" id="1182541.W9YKQ7"/>
<feature type="compositionally biased region" description="Basic and acidic residues" evidence="1">
    <location>
        <begin position="85"/>
        <end position="94"/>
    </location>
</feature>
<keyword evidence="3" id="KW-1185">Reference proteome</keyword>
<dbReference type="OrthoDB" id="10640605at2759"/>
<proteinExistence type="predicted"/>
<dbReference type="EMBL" id="AMWN01000002">
    <property type="protein sequence ID" value="EXJ93477.1"/>
    <property type="molecule type" value="Genomic_DNA"/>
</dbReference>
<feature type="compositionally biased region" description="Polar residues" evidence="1">
    <location>
        <begin position="166"/>
        <end position="181"/>
    </location>
</feature>
<accession>W9YKQ7</accession>
<dbReference type="Proteomes" id="UP000019484">
    <property type="component" value="Unassembled WGS sequence"/>
</dbReference>
<feature type="region of interest" description="Disordered" evidence="1">
    <location>
        <begin position="335"/>
        <end position="357"/>
    </location>
</feature>
<feature type="region of interest" description="Disordered" evidence="1">
    <location>
        <begin position="17"/>
        <end position="320"/>
    </location>
</feature>
<feature type="compositionally biased region" description="Basic and acidic residues" evidence="1">
    <location>
        <begin position="182"/>
        <end position="206"/>
    </location>
</feature>
<feature type="compositionally biased region" description="Polar residues" evidence="1">
    <location>
        <begin position="226"/>
        <end position="240"/>
    </location>
</feature>
<dbReference type="HOGENOM" id="CLU_576171_0_0_1"/>
<feature type="compositionally biased region" description="Polar residues" evidence="1">
    <location>
        <begin position="272"/>
        <end position="291"/>
    </location>
</feature>
<evidence type="ECO:0000256" key="1">
    <source>
        <dbReference type="SAM" id="MobiDB-lite"/>
    </source>
</evidence>
<gene>
    <name evidence="2" type="ORF">A1O1_01869</name>
</gene>
<organism evidence="2 3">
    <name type="scientific">Capronia coronata CBS 617.96</name>
    <dbReference type="NCBI Taxonomy" id="1182541"/>
    <lineage>
        <taxon>Eukaryota</taxon>
        <taxon>Fungi</taxon>
        <taxon>Dikarya</taxon>
        <taxon>Ascomycota</taxon>
        <taxon>Pezizomycotina</taxon>
        <taxon>Eurotiomycetes</taxon>
        <taxon>Chaetothyriomycetidae</taxon>
        <taxon>Chaetothyriales</taxon>
        <taxon>Herpotrichiellaceae</taxon>
        <taxon>Capronia</taxon>
    </lineage>
</organism>
<sequence>MPPDSPKRHRLRNVKEFLQWHDSGPSDAIEIDSDEDGPPARDDQKTRSRRRLQPEQSHITASEIAVKRSSSRNEASLLPTFLYEPKSDHSDHGAESFISRRTPGTVTIPDPMKKPVLFKSHYKPVDQLSAPRQGTKSQHIFDQTRDIRDHDNRQVHASKKRKLDNNDATGSSATSAITLEDSQNREDSADELRLSPESPKGETTDRGRRHHAPHHVYISVHRPNGVGNSARQPVSQLRGSSSEDEGAFTKGSAKERKAEKDRMLASSPPAPSSTVRAETVSSPYFNATQTPFRAPRHKPLQHESPDELQTGHSPKLQASSVRTRKALGEVDMKTLGALKPGDGHTTANPKPGNPPAKRAVNNIKSFKIVEVVYPTLGDSDIYVIEVHCDTNTISINTDEEMLGNDPVVKDRLISKIVEVKQGSAKSQLVFLTFSRQGQHEDKMHLRLQSPKAAYDFVTLLQECCRSVKVIAKEE</sequence>
<comment type="caution">
    <text evidence="2">The sequence shown here is derived from an EMBL/GenBank/DDBJ whole genome shotgun (WGS) entry which is preliminary data.</text>
</comment>
<feature type="compositionally biased region" description="Basic and acidic residues" evidence="1">
    <location>
        <begin position="252"/>
        <end position="263"/>
    </location>
</feature>
<evidence type="ECO:0000313" key="3">
    <source>
        <dbReference type="Proteomes" id="UP000019484"/>
    </source>
</evidence>
<feature type="compositionally biased region" description="Polar residues" evidence="1">
    <location>
        <begin position="130"/>
        <end position="141"/>
    </location>
</feature>